<dbReference type="PROSITE" id="PS51257">
    <property type="entry name" value="PROKAR_LIPOPROTEIN"/>
    <property type="match status" value="1"/>
</dbReference>
<reference evidence="3" key="3">
    <citation type="journal article" date="2014" name="Nature">
        <title>Elephant shark genome provides unique insights into gnathostome evolution.</title>
        <authorList>
            <consortium name="International Elephant Shark Genome Sequencing Consortium"/>
            <person name="Venkatesh B."/>
            <person name="Lee A.P."/>
            <person name="Ravi V."/>
            <person name="Maurya A.K."/>
            <person name="Lian M.M."/>
            <person name="Swann J.B."/>
            <person name="Ohta Y."/>
            <person name="Flajnik M.F."/>
            <person name="Sutoh Y."/>
            <person name="Kasahara M."/>
            <person name="Hoon S."/>
            <person name="Gangu V."/>
            <person name="Roy S.W."/>
            <person name="Irimia M."/>
            <person name="Korzh V."/>
            <person name="Kondrychyn I."/>
            <person name="Lim Z.W."/>
            <person name="Tay B.H."/>
            <person name="Tohari S."/>
            <person name="Kong K.W."/>
            <person name="Ho S."/>
            <person name="Lorente-Galdos B."/>
            <person name="Quilez J."/>
            <person name="Marques-Bonet T."/>
            <person name="Raney B.J."/>
            <person name="Ingham P.W."/>
            <person name="Tay A."/>
            <person name="Hillier L.W."/>
            <person name="Minx P."/>
            <person name="Boehm T."/>
            <person name="Wilson R.K."/>
            <person name="Brenner S."/>
            <person name="Warren W.C."/>
        </authorList>
    </citation>
    <scope>NUCLEOTIDE SEQUENCE [LARGE SCALE GENOMIC DNA]</scope>
</reference>
<dbReference type="Proteomes" id="UP000314986">
    <property type="component" value="Unassembled WGS sequence"/>
</dbReference>
<dbReference type="Ensembl" id="ENSCMIT00000009920.1">
    <property type="protein sequence ID" value="ENSCMIP00000009659.1"/>
    <property type="gene ID" value="ENSCMIG00000005103.1"/>
</dbReference>
<dbReference type="InParanoid" id="A0A4W3HJC4"/>
<name>A0A4W3HJC4_CALMI</name>
<keyword evidence="1" id="KW-0732">Signal</keyword>
<feature type="chain" id="PRO_5021473247" evidence="1">
    <location>
        <begin position="20"/>
        <end position="96"/>
    </location>
</feature>
<proteinExistence type="predicted"/>
<sequence length="96" mass="10862">MRGFLYISLCVSCACLVYGESFPICSAADVADTYFGITPGFPLGTRPLITADALYKPKFLLLTVKCERPVYLVRIWLVYLGTVWPVYLVRVYPVTW</sequence>
<reference evidence="3" key="1">
    <citation type="journal article" date="2006" name="Science">
        <title>Ancient noncoding elements conserved in the human genome.</title>
        <authorList>
            <person name="Venkatesh B."/>
            <person name="Kirkness E.F."/>
            <person name="Loh Y.H."/>
            <person name="Halpern A.L."/>
            <person name="Lee A.P."/>
            <person name="Johnson J."/>
            <person name="Dandona N."/>
            <person name="Viswanathan L.D."/>
            <person name="Tay A."/>
            <person name="Venter J.C."/>
            <person name="Strausberg R.L."/>
            <person name="Brenner S."/>
        </authorList>
    </citation>
    <scope>NUCLEOTIDE SEQUENCE [LARGE SCALE GENOMIC DNA]</scope>
</reference>
<keyword evidence="3" id="KW-1185">Reference proteome</keyword>
<accession>A0A4W3HJC4</accession>
<organism evidence="2 3">
    <name type="scientific">Callorhinchus milii</name>
    <name type="common">Ghost shark</name>
    <dbReference type="NCBI Taxonomy" id="7868"/>
    <lineage>
        <taxon>Eukaryota</taxon>
        <taxon>Metazoa</taxon>
        <taxon>Chordata</taxon>
        <taxon>Craniata</taxon>
        <taxon>Vertebrata</taxon>
        <taxon>Chondrichthyes</taxon>
        <taxon>Holocephali</taxon>
        <taxon>Chimaeriformes</taxon>
        <taxon>Callorhinchidae</taxon>
        <taxon>Callorhinchus</taxon>
    </lineage>
</organism>
<protein>
    <submittedName>
        <fullName evidence="2">Uncharacterized protein</fullName>
    </submittedName>
</protein>
<dbReference type="AlphaFoldDB" id="A0A4W3HJC4"/>
<evidence type="ECO:0000256" key="1">
    <source>
        <dbReference type="SAM" id="SignalP"/>
    </source>
</evidence>
<reference evidence="3" key="2">
    <citation type="journal article" date="2007" name="PLoS Biol.">
        <title>Survey sequencing and comparative analysis of the elephant shark (Callorhinchus milii) genome.</title>
        <authorList>
            <person name="Venkatesh B."/>
            <person name="Kirkness E.F."/>
            <person name="Loh Y.H."/>
            <person name="Halpern A.L."/>
            <person name="Lee A.P."/>
            <person name="Johnson J."/>
            <person name="Dandona N."/>
            <person name="Viswanathan L.D."/>
            <person name="Tay A."/>
            <person name="Venter J.C."/>
            <person name="Strausberg R.L."/>
            <person name="Brenner S."/>
        </authorList>
    </citation>
    <scope>NUCLEOTIDE SEQUENCE [LARGE SCALE GENOMIC DNA]</scope>
</reference>
<evidence type="ECO:0000313" key="3">
    <source>
        <dbReference type="Proteomes" id="UP000314986"/>
    </source>
</evidence>
<evidence type="ECO:0000313" key="2">
    <source>
        <dbReference type="Ensembl" id="ENSCMIP00000009659.1"/>
    </source>
</evidence>
<feature type="signal peptide" evidence="1">
    <location>
        <begin position="1"/>
        <end position="19"/>
    </location>
</feature>
<reference evidence="2" key="4">
    <citation type="submission" date="2025-08" db="UniProtKB">
        <authorList>
            <consortium name="Ensembl"/>
        </authorList>
    </citation>
    <scope>IDENTIFICATION</scope>
</reference>
<reference evidence="2" key="5">
    <citation type="submission" date="2025-09" db="UniProtKB">
        <authorList>
            <consortium name="Ensembl"/>
        </authorList>
    </citation>
    <scope>IDENTIFICATION</scope>
</reference>